<dbReference type="PROSITE" id="PS51186">
    <property type="entry name" value="GNAT"/>
    <property type="match status" value="1"/>
</dbReference>
<accession>A0A0A5G7H0</accession>
<proteinExistence type="predicted"/>
<dbReference type="Pfam" id="PF00583">
    <property type="entry name" value="Acetyltransf_1"/>
    <property type="match status" value="1"/>
</dbReference>
<gene>
    <name evidence="2" type="ORF">N783_10475</name>
</gene>
<evidence type="ECO:0000259" key="1">
    <source>
        <dbReference type="PROSITE" id="PS51186"/>
    </source>
</evidence>
<keyword evidence="2" id="KW-0808">Transferase</keyword>
<dbReference type="RefSeq" id="WP_081672994.1">
    <property type="nucleotide sequence ID" value="NZ_AULJ01000043.1"/>
</dbReference>
<dbReference type="CDD" id="cd04301">
    <property type="entry name" value="NAT_SF"/>
    <property type="match status" value="1"/>
</dbReference>
<evidence type="ECO:0000313" key="2">
    <source>
        <dbReference type="EMBL" id="KGX87123.1"/>
    </source>
</evidence>
<dbReference type="GO" id="GO:0016747">
    <property type="term" value="F:acyltransferase activity, transferring groups other than amino-acyl groups"/>
    <property type="evidence" value="ECO:0007669"/>
    <property type="project" value="InterPro"/>
</dbReference>
<sequence length="254" mass="29599">MRDIQEMQQQLKGTFKVLNGLPDYILIEEKDESIYEQSKIQEQLQYIINAGISLGIKRISAVIHRSTKHYQELSNLMISHGFEPYANKVEVFKELIDLPNVVHDYKWHSISDLSISEDAFKHYWEQCMSDSENEPSTLSMEQYLDSVKSELGDSWKETCKVVFLEGKPLGVTMPHIEPGTNDEGRLFYFGILPEERGKGHSTPIHYQSLIHLKEMGATYYIGNTHEDNVKMQRVFERNGCKVRARTESYYKYFE</sequence>
<dbReference type="Gene3D" id="3.40.630.30">
    <property type="match status" value="1"/>
</dbReference>
<dbReference type="InterPro" id="IPR000182">
    <property type="entry name" value="GNAT_dom"/>
</dbReference>
<keyword evidence="3" id="KW-1185">Reference proteome</keyword>
<feature type="domain" description="N-acetyltransferase" evidence="1">
    <location>
        <begin position="114"/>
        <end position="254"/>
    </location>
</feature>
<evidence type="ECO:0000313" key="3">
    <source>
        <dbReference type="Proteomes" id="UP000030403"/>
    </source>
</evidence>
<dbReference type="AlphaFoldDB" id="A0A0A5G7H0"/>
<protein>
    <submittedName>
        <fullName evidence="2">Acetyltransferase</fullName>
    </submittedName>
</protein>
<dbReference type="Proteomes" id="UP000030403">
    <property type="component" value="Unassembled WGS sequence"/>
</dbReference>
<reference evidence="2 3" key="1">
    <citation type="submission" date="2013-08" db="EMBL/GenBank/DDBJ databases">
        <authorList>
            <person name="Huang J."/>
            <person name="Wang G."/>
        </authorList>
    </citation>
    <scope>NUCLEOTIDE SEQUENCE [LARGE SCALE GENOMIC DNA]</scope>
    <source>
        <strain evidence="2 3">BH030004</strain>
    </source>
</reference>
<dbReference type="EMBL" id="AVPF01000026">
    <property type="protein sequence ID" value="KGX87123.1"/>
    <property type="molecule type" value="Genomic_DNA"/>
</dbReference>
<dbReference type="STRING" id="1385511.GCA_000425225_03289"/>
<comment type="caution">
    <text evidence="2">The sequence shown here is derived from an EMBL/GenBank/DDBJ whole genome shotgun (WGS) entry which is preliminary data.</text>
</comment>
<dbReference type="eggNOG" id="COG0456">
    <property type="taxonomic scope" value="Bacteria"/>
</dbReference>
<dbReference type="SUPFAM" id="SSF55729">
    <property type="entry name" value="Acyl-CoA N-acyltransferases (Nat)"/>
    <property type="match status" value="1"/>
</dbReference>
<name>A0A0A5G7H0_9BACI</name>
<dbReference type="OrthoDB" id="511027at2"/>
<organism evidence="2 3">
    <name type="scientific">Pontibacillus marinus BH030004 = DSM 16465</name>
    <dbReference type="NCBI Taxonomy" id="1385511"/>
    <lineage>
        <taxon>Bacteria</taxon>
        <taxon>Bacillati</taxon>
        <taxon>Bacillota</taxon>
        <taxon>Bacilli</taxon>
        <taxon>Bacillales</taxon>
        <taxon>Bacillaceae</taxon>
        <taxon>Pontibacillus</taxon>
    </lineage>
</organism>
<dbReference type="InterPro" id="IPR016181">
    <property type="entry name" value="Acyl_CoA_acyltransferase"/>
</dbReference>